<comment type="caution">
    <text evidence="1">The sequence shown here is derived from an EMBL/GenBank/DDBJ whole genome shotgun (WGS) entry which is preliminary data.</text>
</comment>
<proteinExistence type="predicted"/>
<keyword evidence="2" id="KW-1185">Reference proteome</keyword>
<gene>
    <name evidence="1" type="ORF">DSOL_2231</name>
</gene>
<organism evidence="1 2">
    <name type="scientific">Desulfosporosinus metallidurans</name>
    <dbReference type="NCBI Taxonomy" id="1888891"/>
    <lineage>
        <taxon>Bacteria</taxon>
        <taxon>Bacillati</taxon>
        <taxon>Bacillota</taxon>
        <taxon>Clostridia</taxon>
        <taxon>Eubacteriales</taxon>
        <taxon>Desulfitobacteriaceae</taxon>
        <taxon>Desulfosporosinus</taxon>
    </lineage>
</organism>
<dbReference type="Proteomes" id="UP000186102">
    <property type="component" value="Unassembled WGS sequence"/>
</dbReference>
<protein>
    <submittedName>
        <fullName evidence="1">Uncharacterized protein</fullName>
    </submittedName>
</protein>
<sequence length="40" mass="4107">MIHLGHVSKTVIGDLGNQTEEPSPCLGVTLSGKLKGGKGF</sequence>
<name>A0A1Q8QX81_9FIRM</name>
<evidence type="ECO:0000313" key="2">
    <source>
        <dbReference type="Proteomes" id="UP000186102"/>
    </source>
</evidence>
<evidence type="ECO:0000313" key="1">
    <source>
        <dbReference type="EMBL" id="OLN31936.1"/>
    </source>
</evidence>
<reference evidence="1 2" key="1">
    <citation type="submission" date="2016-09" db="EMBL/GenBank/DDBJ databases">
        <title>Complete genome of Desulfosporosinus sp. OL.</title>
        <authorList>
            <person name="Mardanov A."/>
            <person name="Beletsky A."/>
            <person name="Panova A."/>
            <person name="Karnachuk O."/>
            <person name="Ravin N."/>
        </authorList>
    </citation>
    <scope>NUCLEOTIDE SEQUENCE [LARGE SCALE GENOMIC DNA]</scope>
    <source>
        <strain evidence="1 2">OL</strain>
    </source>
</reference>
<accession>A0A1Q8QX81</accession>
<dbReference type="AlphaFoldDB" id="A0A1Q8QX81"/>
<dbReference type="STRING" id="1888891.DSOL_2231"/>
<dbReference type="EMBL" id="MLBF01000013">
    <property type="protein sequence ID" value="OLN31936.1"/>
    <property type="molecule type" value="Genomic_DNA"/>
</dbReference>